<comment type="cofactor">
    <cofactor evidence="1">
        <name>Zn(2+)</name>
        <dbReference type="ChEBI" id="CHEBI:29105"/>
    </cofactor>
</comment>
<comment type="similarity">
    <text evidence="5">Belongs to the creatininase superfamily.</text>
</comment>
<name>A0A6B0Y374_9RHOB</name>
<proteinExistence type="inferred from homology"/>
<accession>A0A6B0Y374</accession>
<dbReference type="SUPFAM" id="SSF102215">
    <property type="entry name" value="Creatininase"/>
    <property type="match status" value="1"/>
</dbReference>
<sequence length="270" mass="29074">MHRFWADFTARDFAKLERESLVAVLPIGATEQHGPHLPLSVDRTILDGIIAAAVPQIPESLPALFLPTMPVGKSNEHSAWPGTLTLSAQTLISLLMEIGDSVAAADVRKLVILNSHGGQIAPLDIVARDLRVRHRMLTLAASWFVHGIPDGLFPEDERRYGIHAGDMETSVMLALHDELVQMEHARDFRPAIADIDRACSHVGLSPAGKLGWMAQDMNAAGACGNAAAATAEKGRAVIEYAARQLVSLLDEVHRLPLSFLDTVADPDAAA</sequence>
<dbReference type="InterPro" id="IPR003785">
    <property type="entry name" value="Creatininase/forma_Hydrolase"/>
</dbReference>
<dbReference type="PANTHER" id="PTHR35005:SF1">
    <property type="entry name" value="2-AMINO-5-FORMYLAMINO-6-RIBOSYLAMINOPYRIMIDIN-4(3H)-ONE 5'-MONOPHOSPHATE DEFORMYLASE"/>
    <property type="match status" value="1"/>
</dbReference>
<protein>
    <submittedName>
        <fullName evidence="6">Creatininase family protein</fullName>
    </submittedName>
</protein>
<dbReference type="AlphaFoldDB" id="A0A6B0Y374"/>
<evidence type="ECO:0000313" key="6">
    <source>
        <dbReference type="EMBL" id="MXY34517.1"/>
    </source>
</evidence>
<evidence type="ECO:0000256" key="5">
    <source>
        <dbReference type="ARBA" id="ARBA00024029"/>
    </source>
</evidence>
<evidence type="ECO:0000256" key="4">
    <source>
        <dbReference type="ARBA" id="ARBA00022833"/>
    </source>
</evidence>
<evidence type="ECO:0000256" key="2">
    <source>
        <dbReference type="ARBA" id="ARBA00022723"/>
    </source>
</evidence>
<dbReference type="EMBL" id="VXRY01000430">
    <property type="protein sequence ID" value="MXY34517.1"/>
    <property type="molecule type" value="Genomic_DNA"/>
</dbReference>
<dbReference type="GO" id="GO:0046872">
    <property type="term" value="F:metal ion binding"/>
    <property type="evidence" value="ECO:0007669"/>
    <property type="project" value="UniProtKB-KW"/>
</dbReference>
<dbReference type="Pfam" id="PF02633">
    <property type="entry name" value="Creatininase"/>
    <property type="match status" value="1"/>
</dbReference>
<keyword evidence="2" id="KW-0479">Metal-binding</keyword>
<dbReference type="PANTHER" id="PTHR35005">
    <property type="entry name" value="3-DEHYDRO-SCYLLO-INOSOSE HYDROLASE"/>
    <property type="match status" value="1"/>
</dbReference>
<organism evidence="6">
    <name type="scientific">Boseongicola sp. SB0664_bin_43</name>
    <dbReference type="NCBI Taxonomy" id="2604844"/>
    <lineage>
        <taxon>Bacteria</taxon>
        <taxon>Pseudomonadati</taxon>
        <taxon>Pseudomonadota</taxon>
        <taxon>Alphaproteobacteria</taxon>
        <taxon>Rhodobacterales</taxon>
        <taxon>Paracoccaceae</taxon>
        <taxon>Boseongicola</taxon>
    </lineage>
</organism>
<dbReference type="GO" id="GO:0009231">
    <property type="term" value="P:riboflavin biosynthetic process"/>
    <property type="evidence" value="ECO:0007669"/>
    <property type="project" value="TreeGrafter"/>
</dbReference>
<reference evidence="6" key="1">
    <citation type="submission" date="2019-09" db="EMBL/GenBank/DDBJ databases">
        <title>Characterisation of the sponge microbiome using genome-centric metagenomics.</title>
        <authorList>
            <person name="Engelberts J.P."/>
            <person name="Robbins S.J."/>
            <person name="De Goeij J.M."/>
            <person name="Aranda M."/>
            <person name="Bell S.C."/>
            <person name="Webster N.S."/>
        </authorList>
    </citation>
    <scope>NUCLEOTIDE SEQUENCE</scope>
    <source>
        <strain evidence="6">SB0664_bin_43</strain>
    </source>
</reference>
<dbReference type="InterPro" id="IPR024087">
    <property type="entry name" value="Creatininase-like_sf"/>
</dbReference>
<keyword evidence="3" id="KW-0378">Hydrolase</keyword>
<keyword evidence="4" id="KW-0862">Zinc</keyword>
<evidence type="ECO:0000256" key="1">
    <source>
        <dbReference type="ARBA" id="ARBA00001947"/>
    </source>
</evidence>
<gene>
    <name evidence="6" type="ORF">F4Y60_10625</name>
</gene>
<dbReference type="GO" id="GO:0016811">
    <property type="term" value="F:hydrolase activity, acting on carbon-nitrogen (but not peptide) bonds, in linear amides"/>
    <property type="evidence" value="ECO:0007669"/>
    <property type="project" value="TreeGrafter"/>
</dbReference>
<comment type="caution">
    <text evidence="6">The sequence shown here is derived from an EMBL/GenBank/DDBJ whole genome shotgun (WGS) entry which is preliminary data.</text>
</comment>
<evidence type="ECO:0000256" key="3">
    <source>
        <dbReference type="ARBA" id="ARBA00022801"/>
    </source>
</evidence>
<dbReference type="Gene3D" id="3.40.50.10310">
    <property type="entry name" value="Creatininase"/>
    <property type="match status" value="1"/>
</dbReference>